<dbReference type="Proteomes" id="UP000294850">
    <property type="component" value="Unassembled WGS sequence"/>
</dbReference>
<proteinExistence type="predicted"/>
<dbReference type="EMBL" id="SMFL01000018">
    <property type="protein sequence ID" value="TDE09771.1"/>
    <property type="molecule type" value="Genomic_DNA"/>
</dbReference>
<protein>
    <submittedName>
        <fullName evidence="1">Uncharacterized protein</fullName>
    </submittedName>
</protein>
<evidence type="ECO:0000313" key="2">
    <source>
        <dbReference type="Proteomes" id="UP000294850"/>
    </source>
</evidence>
<dbReference type="OrthoDB" id="9799422at2"/>
<dbReference type="AlphaFoldDB" id="A0A4R5DD59"/>
<dbReference type="RefSeq" id="WP_131961975.1">
    <property type="nucleotide sequence ID" value="NZ_SMFL01000018.1"/>
</dbReference>
<keyword evidence="2" id="KW-1185">Reference proteome</keyword>
<gene>
    <name evidence="1" type="ORF">E0F88_29715</name>
</gene>
<organism evidence="1 2">
    <name type="scientific">Dyadobacter psychrotolerans</name>
    <dbReference type="NCBI Taxonomy" id="2541721"/>
    <lineage>
        <taxon>Bacteria</taxon>
        <taxon>Pseudomonadati</taxon>
        <taxon>Bacteroidota</taxon>
        <taxon>Cytophagia</taxon>
        <taxon>Cytophagales</taxon>
        <taxon>Spirosomataceae</taxon>
        <taxon>Dyadobacter</taxon>
    </lineage>
</organism>
<evidence type="ECO:0000313" key="1">
    <source>
        <dbReference type="EMBL" id="TDE09771.1"/>
    </source>
</evidence>
<sequence>MIFLGLIKANDPTSLIDPVDFRTVDELYEYLLKALDSHNFSLSVPVTKELLEDGLKMEKPLIINFAGSTVSFMLGEKEVIYSNTSRFVNTGLELSDAFTKL</sequence>
<name>A0A4R5DD59_9BACT</name>
<accession>A0A4R5DD59</accession>
<comment type="caution">
    <text evidence="1">The sequence shown here is derived from an EMBL/GenBank/DDBJ whole genome shotgun (WGS) entry which is preliminary data.</text>
</comment>
<reference evidence="1 2" key="1">
    <citation type="submission" date="2019-03" db="EMBL/GenBank/DDBJ databases">
        <title>Dyadobacter AR-3-6 sp. nov., isolated from arctic soil.</title>
        <authorList>
            <person name="Chaudhary D.K."/>
        </authorList>
    </citation>
    <scope>NUCLEOTIDE SEQUENCE [LARGE SCALE GENOMIC DNA]</scope>
    <source>
        <strain evidence="1 2">AR-3-6</strain>
    </source>
</reference>